<dbReference type="Proteomes" id="UP000186997">
    <property type="component" value="Unassembled WGS sequence"/>
</dbReference>
<evidence type="ECO:0000313" key="2">
    <source>
        <dbReference type="Proteomes" id="UP000186997"/>
    </source>
</evidence>
<dbReference type="CDD" id="cd00586">
    <property type="entry name" value="4HBT"/>
    <property type="match status" value="1"/>
</dbReference>
<dbReference type="OrthoDB" id="3727779at2"/>
<dbReference type="InterPro" id="IPR029069">
    <property type="entry name" value="HotDog_dom_sf"/>
</dbReference>
<organism evidence="1 2">
    <name type="scientific">Yoonia rosea</name>
    <dbReference type="NCBI Taxonomy" id="287098"/>
    <lineage>
        <taxon>Bacteria</taxon>
        <taxon>Pseudomonadati</taxon>
        <taxon>Pseudomonadota</taxon>
        <taxon>Alphaproteobacteria</taxon>
        <taxon>Rhodobacterales</taxon>
        <taxon>Paracoccaceae</taxon>
        <taxon>Yoonia</taxon>
    </lineage>
</organism>
<name>A0A1R3XGQ2_9RHOB</name>
<proteinExistence type="predicted"/>
<dbReference type="STRING" id="287098.SAMN05421665_2930"/>
<dbReference type="RefSeq" id="WP_076660625.1">
    <property type="nucleotide sequence ID" value="NZ_FTPR01000002.1"/>
</dbReference>
<dbReference type="PANTHER" id="PTHR12475">
    <property type="match status" value="1"/>
</dbReference>
<dbReference type="SUPFAM" id="SSF54637">
    <property type="entry name" value="Thioesterase/thiol ester dehydrase-isomerase"/>
    <property type="match status" value="1"/>
</dbReference>
<dbReference type="Gene3D" id="3.10.129.10">
    <property type="entry name" value="Hotdog Thioesterase"/>
    <property type="match status" value="1"/>
</dbReference>
<dbReference type="EMBL" id="FTPR01000002">
    <property type="protein sequence ID" value="SIT89334.1"/>
    <property type="molecule type" value="Genomic_DNA"/>
</dbReference>
<sequence>MYPIIRVIKEVLKAKKMPPLHPLGSHVSHHRCWPQDIDYYLEMNNGRILTILDLGRTGLAQRVGLLRALRQNGWGLTIAGASIRYRKRIRPFVKFRIVSKAIGWSDRFFYIEQTIWIGDECAVQALFRSAVTGKNGIINPARVFAAVGLDQPSPEKPAWVQAWIDADNTRPWPPEDDGTSQ</sequence>
<accession>A0A1R3XGQ2</accession>
<dbReference type="AlphaFoldDB" id="A0A1R3XGQ2"/>
<dbReference type="InterPro" id="IPR051490">
    <property type="entry name" value="THEM6_lcsJ_thioesterase"/>
</dbReference>
<dbReference type="Pfam" id="PF13279">
    <property type="entry name" value="4HBT_2"/>
    <property type="match status" value="1"/>
</dbReference>
<gene>
    <name evidence="1" type="ORF">SAMN05421665_2930</name>
</gene>
<dbReference type="PANTHER" id="PTHR12475:SF4">
    <property type="entry name" value="PROTEIN THEM6"/>
    <property type="match status" value="1"/>
</dbReference>
<evidence type="ECO:0000313" key="1">
    <source>
        <dbReference type="EMBL" id="SIT89334.1"/>
    </source>
</evidence>
<reference evidence="2" key="1">
    <citation type="submission" date="2017-01" db="EMBL/GenBank/DDBJ databases">
        <authorList>
            <person name="Varghese N."/>
            <person name="Submissions S."/>
        </authorList>
    </citation>
    <scope>NUCLEOTIDE SEQUENCE [LARGE SCALE GENOMIC DNA]</scope>
    <source>
        <strain evidence="2">DSM 29591</strain>
    </source>
</reference>
<protein>
    <submittedName>
        <fullName evidence="1">Acyl-CoA thioesterase FadM</fullName>
    </submittedName>
</protein>
<keyword evidence="2" id="KW-1185">Reference proteome</keyword>